<dbReference type="Pfam" id="PF05021">
    <property type="entry name" value="NPL4"/>
    <property type="match status" value="1"/>
</dbReference>
<evidence type="ECO:0000259" key="2">
    <source>
        <dbReference type="PROSITE" id="PS50053"/>
    </source>
</evidence>
<dbReference type="InterPro" id="IPR024682">
    <property type="entry name" value="Npl4_Ub-like_dom"/>
</dbReference>
<dbReference type="SUPFAM" id="SSF54236">
    <property type="entry name" value="Ubiquitin-like"/>
    <property type="match status" value="1"/>
</dbReference>
<comment type="similarity">
    <text evidence="1">Belongs to the NPL4 family.</text>
</comment>
<dbReference type="InterPro" id="IPR037518">
    <property type="entry name" value="MPN"/>
</dbReference>
<dbReference type="PROSITE" id="PS50249">
    <property type="entry name" value="MPN"/>
    <property type="match status" value="1"/>
</dbReference>
<dbReference type="PROSITE" id="PS50053">
    <property type="entry name" value="UBIQUITIN_2"/>
    <property type="match status" value="1"/>
</dbReference>
<proteinExistence type="inferred from homology"/>
<dbReference type="Gene3D" id="3.40.140.10">
    <property type="entry name" value="Cytidine Deaminase, domain 2"/>
    <property type="match status" value="1"/>
</dbReference>
<sequence length="529" mass="60227">MADIVVRIYSKSGRSRITLPVSSTLSSLKEQISTHLLVPSEKIILTYESGKRVQGTGSSKLKDLQIVNGTILNLQSEAQIPIMESGPPSGPMPLPELAPQLSTEEHEKETKEQHIRKCTHGPGTRCINCFAQEKPSEDKKKTEDNTWLCRHGPEAKCVNCLKDNFVAGIKHDSYDHFMAARMAKCQHQGDSKCANCLPPAEANYKIKECTKHAPWPASICNSCMPTTAVLARQPYRHVDYVELMNVRDVTELVRYWQQNHSMEQRGGFMYGYYAHDPNYPDGVRAVLEAIYEPMQYGDTNGFQFLDDPMSIYADMIAENLNLEKIGWIFTSINHDAFLSSYEIRQAARYQQEFFAVHPSGYKVSKFVTVVLKPTDDGNAMPEAYMVSDQAQALERDKVFGEPESRRRLVKRKPNDKELLPTIMCENKPAEEFQPEWFIVSLGCGMPKKSLLFLEHSDFPVWNRAKVPTKLDIKQYLQKYRNEPTYKKFSNFHLLIAIAHIVDIDSACEIALCVQHQKEVPRNIIDILNS</sequence>
<dbReference type="GO" id="GO:0005634">
    <property type="term" value="C:nucleus"/>
    <property type="evidence" value="ECO:0007669"/>
    <property type="project" value="TreeGrafter"/>
</dbReference>
<dbReference type="InterPro" id="IPR007716">
    <property type="entry name" value="NPL4_Zn-bd_put"/>
</dbReference>
<dbReference type="EMBL" id="MPUH01000776">
    <property type="protein sequence ID" value="OMJ74068.1"/>
    <property type="molecule type" value="Genomic_DNA"/>
</dbReference>
<dbReference type="Gene3D" id="3.10.20.90">
    <property type="entry name" value="Phosphatidylinositol 3-kinase Catalytic Subunit, Chain A, domain 1"/>
    <property type="match status" value="1"/>
</dbReference>
<dbReference type="CDD" id="cd08061">
    <property type="entry name" value="MPN_NPL4"/>
    <property type="match status" value="1"/>
</dbReference>
<dbReference type="GO" id="GO:0043130">
    <property type="term" value="F:ubiquitin binding"/>
    <property type="evidence" value="ECO:0007669"/>
    <property type="project" value="TreeGrafter"/>
</dbReference>
<name>A0A1R2BBB4_9CILI</name>
<feature type="domain" description="MPN" evidence="3">
    <location>
        <begin position="242"/>
        <end position="390"/>
    </location>
</feature>
<evidence type="ECO:0000313" key="5">
    <source>
        <dbReference type="Proteomes" id="UP000187209"/>
    </source>
</evidence>
<dbReference type="GO" id="GO:0031625">
    <property type="term" value="F:ubiquitin protein ligase binding"/>
    <property type="evidence" value="ECO:0007669"/>
    <property type="project" value="TreeGrafter"/>
</dbReference>
<dbReference type="Pfam" id="PF11543">
    <property type="entry name" value="UN_NPL4"/>
    <property type="match status" value="1"/>
</dbReference>
<keyword evidence="5" id="KW-1185">Reference proteome</keyword>
<protein>
    <recommendedName>
        <fullName evidence="6">MPN domain-containing protein</fullName>
    </recommendedName>
</protein>
<evidence type="ECO:0008006" key="6">
    <source>
        <dbReference type="Google" id="ProtNLM"/>
    </source>
</evidence>
<dbReference type="InterPro" id="IPR016563">
    <property type="entry name" value="Npl4"/>
</dbReference>
<dbReference type="InterPro" id="IPR000626">
    <property type="entry name" value="Ubiquitin-like_dom"/>
</dbReference>
<accession>A0A1R2BBB4</accession>
<dbReference type="InterPro" id="IPR007717">
    <property type="entry name" value="NPL4_C"/>
</dbReference>
<dbReference type="PANTHER" id="PTHR12710">
    <property type="entry name" value="NUCLEAR PROTEIN LOCALIZATION 4"/>
    <property type="match status" value="1"/>
</dbReference>
<evidence type="ECO:0000259" key="3">
    <source>
        <dbReference type="PROSITE" id="PS50249"/>
    </source>
</evidence>
<dbReference type="OrthoDB" id="10251089at2759"/>
<feature type="domain" description="Ubiquitin-like" evidence="2">
    <location>
        <begin position="2"/>
        <end position="74"/>
    </location>
</feature>
<organism evidence="4 5">
    <name type="scientific">Stentor coeruleus</name>
    <dbReference type="NCBI Taxonomy" id="5963"/>
    <lineage>
        <taxon>Eukaryota</taxon>
        <taxon>Sar</taxon>
        <taxon>Alveolata</taxon>
        <taxon>Ciliophora</taxon>
        <taxon>Postciliodesmatophora</taxon>
        <taxon>Heterotrichea</taxon>
        <taxon>Heterotrichida</taxon>
        <taxon>Stentoridae</taxon>
        <taxon>Stentor</taxon>
    </lineage>
</organism>
<dbReference type="AlphaFoldDB" id="A0A1R2BBB4"/>
<reference evidence="4 5" key="1">
    <citation type="submission" date="2016-11" db="EMBL/GenBank/DDBJ databases">
        <title>The macronuclear genome of Stentor coeruleus: a giant cell with tiny introns.</title>
        <authorList>
            <person name="Slabodnick M."/>
            <person name="Ruby J.G."/>
            <person name="Reiff S.B."/>
            <person name="Swart E.C."/>
            <person name="Gosai S."/>
            <person name="Prabakaran S."/>
            <person name="Witkowska E."/>
            <person name="Larue G.E."/>
            <person name="Fisher S."/>
            <person name="Freeman R.M."/>
            <person name="Gunawardena J."/>
            <person name="Chu W."/>
            <person name="Stover N.A."/>
            <person name="Gregory B.D."/>
            <person name="Nowacki M."/>
            <person name="Derisi J."/>
            <person name="Roy S.W."/>
            <person name="Marshall W.F."/>
            <person name="Sood P."/>
        </authorList>
    </citation>
    <scope>NUCLEOTIDE SEQUENCE [LARGE SCALE GENOMIC DNA]</scope>
    <source>
        <strain evidence="4">WM001</strain>
    </source>
</reference>
<gene>
    <name evidence="4" type="ORF">SteCoe_27087</name>
</gene>
<comment type="caution">
    <text evidence="4">The sequence shown here is derived from an EMBL/GenBank/DDBJ whole genome shotgun (WGS) entry which is preliminary data.</text>
</comment>
<evidence type="ECO:0000313" key="4">
    <source>
        <dbReference type="EMBL" id="OMJ74068.1"/>
    </source>
</evidence>
<evidence type="ECO:0000256" key="1">
    <source>
        <dbReference type="ARBA" id="ARBA00011025"/>
    </source>
</evidence>
<dbReference type="InterPro" id="IPR029071">
    <property type="entry name" value="Ubiquitin-like_domsf"/>
</dbReference>
<dbReference type="PANTHER" id="PTHR12710:SF0">
    <property type="entry name" value="NUCLEAR PROTEIN LOCALIZATION PROTEIN 4 HOMOLOG"/>
    <property type="match status" value="1"/>
</dbReference>
<dbReference type="Pfam" id="PF05020">
    <property type="entry name" value="zf-NPL4"/>
    <property type="match status" value="1"/>
</dbReference>
<dbReference type="Proteomes" id="UP000187209">
    <property type="component" value="Unassembled WGS sequence"/>
</dbReference>
<dbReference type="GO" id="GO:0006511">
    <property type="term" value="P:ubiquitin-dependent protein catabolic process"/>
    <property type="evidence" value="ECO:0007669"/>
    <property type="project" value="InterPro"/>
</dbReference>